<evidence type="ECO:0000256" key="1">
    <source>
        <dbReference type="SAM" id="MobiDB-lite"/>
    </source>
</evidence>
<feature type="region of interest" description="Disordered" evidence="1">
    <location>
        <begin position="105"/>
        <end position="130"/>
    </location>
</feature>
<name>A0A9P6DHF7_PLEER</name>
<feature type="compositionally biased region" description="Basic and acidic residues" evidence="1">
    <location>
        <begin position="105"/>
        <end position="114"/>
    </location>
</feature>
<dbReference type="InterPro" id="IPR040521">
    <property type="entry name" value="KDZ"/>
</dbReference>
<organism evidence="3 4">
    <name type="scientific">Pleurotus eryngii</name>
    <name type="common">Boletus of the steppes</name>
    <dbReference type="NCBI Taxonomy" id="5323"/>
    <lineage>
        <taxon>Eukaryota</taxon>
        <taxon>Fungi</taxon>
        <taxon>Dikarya</taxon>
        <taxon>Basidiomycota</taxon>
        <taxon>Agaricomycotina</taxon>
        <taxon>Agaricomycetes</taxon>
        <taxon>Agaricomycetidae</taxon>
        <taxon>Agaricales</taxon>
        <taxon>Pleurotineae</taxon>
        <taxon>Pleurotaceae</taxon>
        <taxon>Pleurotus</taxon>
    </lineage>
</organism>
<sequence length="438" mass="49606">MPFHQIQKWTGKYFHPGSLWKVGMCMIVDHGNTDQRCEWLKHKADEQLRLQATCNSQDEGEDVVEEVEDTYRDQRADTDVTIKQCDGGVEERFDIDEIIEELEKKEARHAHSGEEDLDGADEEDEGKAGLPEAPIDHLIAPSMDPDQNPDVLFVHMNGLHSLPYIQCGCGSTQERITGAVRMQLMLASFTIFKTMFTFDVLETSAWPIWSDVWLSPGSSMLPHREEYAEFLRAAENIKTKAPCKNSFRAIENTLLYAKTCDINGIVAIACPRHGCFAPGGVADLHRGEQQKNVDWVLLQSLKYSNMDPEQGLLFFYDIACQYSVHFQRWIGHQLPIGLDTDFAIGKFHVHGHKENCLIRFLSMFIPQSRVVIDAEDTRDEITECVGAKNIAAWTNAVVEAENTRYIDLSVMDIYGMSASYEDHLAVPAKDEPLNGKYQ</sequence>
<protein>
    <recommendedName>
        <fullName evidence="2">CxC2-like cysteine cluster KDZ transposase-associated domain-containing protein</fullName>
    </recommendedName>
</protein>
<evidence type="ECO:0000313" key="4">
    <source>
        <dbReference type="Proteomes" id="UP000807025"/>
    </source>
</evidence>
<accession>A0A9P6DHF7</accession>
<gene>
    <name evidence="3" type="ORF">BDN71DRAFT_1504325</name>
</gene>
<dbReference type="OrthoDB" id="3257768at2759"/>
<feature type="compositionally biased region" description="Acidic residues" evidence="1">
    <location>
        <begin position="115"/>
        <end position="125"/>
    </location>
</feature>
<evidence type="ECO:0000259" key="2">
    <source>
        <dbReference type="Pfam" id="PF18803"/>
    </source>
</evidence>
<proteinExistence type="predicted"/>
<dbReference type="EMBL" id="MU154540">
    <property type="protein sequence ID" value="KAF9497904.1"/>
    <property type="molecule type" value="Genomic_DNA"/>
</dbReference>
<reference evidence="3" key="1">
    <citation type="submission" date="2020-11" db="EMBL/GenBank/DDBJ databases">
        <authorList>
            <consortium name="DOE Joint Genome Institute"/>
            <person name="Ahrendt S."/>
            <person name="Riley R."/>
            <person name="Andreopoulos W."/>
            <person name="Labutti K."/>
            <person name="Pangilinan J."/>
            <person name="Ruiz-Duenas F.J."/>
            <person name="Barrasa J.M."/>
            <person name="Sanchez-Garcia M."/>
            <person name="Camarero S."/>
            <person name="Miyauchi S."/>
            <person name="Serrano A."/>
            <person name="Linde D."/>
            <person name="Babiker R."/>
            <person name="Drula E."/>
            <person name="Ayuso-Fernandez I."/>
            <person name="Pacheco R."/>
            <person name="Padilla G."/>
            <person name="Ferreira P."/>
            <person name="Barriuso J."/>
            <person name="Kellner H."/>
            <person name="Castanera R."/>
            <person name="Alfaro M."/>
            <person name="Ramirez L."/>
            <person name="Pisabarro A.G."/>
            <person name="Kuo A."/>
            <person name="Tritt A."/>
            <person name="Lipzen A."/>
            <person name="He G."/>
            <person name="Yan M."/>
            <person name="Ng V."/>
            <person name="Cullen D."/>
            <person name="Martin F."/>
            <person name="Rosso M.-N."/>
            <person name="Henrissat B."/>
            <person name="Hibbett D."/>
            <person name="Martinez A.T."/>
            <person name="Grigoriev I.V."/>
        </authorList>
    </citation>
    <scope>NUCLEOTIDE SEQUENCE</scope>
    <source>
        <strain evidence="3">ATCC 90797</strain>
    </source>
</reference>
<dbReference type="Proteomes" id="UP000807025">
    <property type="component" value="Unassembled WGS sequence"/>
</dbReference>
<evidence type="ECO:0000313" key="3">
    <source>
        <dbReference type="EMBL" id="KAF9497904.1"/>
    </source>
</evidence>
<dbReference type="Pfam" id="PF18803">
    <property type="entry name" value="CxC2"/>
    <property type="match status" value="1"/>
</dbReference>
<dbReference type="AlphaFoldDB" id="A0A9P6DHF7"/>
<dbReference type="Pfam" id="PF18758">
    <property type="entry name" value="KDZ"/>
    <property type="match status" value="1"/>
</dbReference>
<comment type="caution">
    <text evidence="3">The sequence shown here is derived from an EMBL/GenBank/DDBJ whole genome shotgun (WGS) entry which is preliminary data.</text>
</comment>
<dbReference type="InterPro" id="IPR041457">
    <property type="entry name" value="CxC2_KDZ-assoc"/>
</dbReference>
<keyword evidence="4" id="KW-1185">Reference proteome</keyword>
<feature type="domain" description="CxC2-like cysteine cluster KDZ transposase-associated" evidence="2">
    <location>
        <begin position="147"/>
        <end position="203"/>
    </location>
</feature>